<dbReference type="Pfam" id="PF01757">
    <property type="entry name" value="Acyl_transf_3"/>
    <property type="match status" value="1"/>
</dbReference>
<feature type="transmembrane region" description="Helical" evidence="1">
    <location>
        <begin position="59"/>
        <end position="84"/>
    </location>
</feature>
<dbReference type="GO" id="GO:0016747">
    <property type="term" value="F:acyltransferase activity, transferring groups other than amino-acyl groups"/>
    <property type="evidence" value="ECO:0007669"/>
    <property type="project" value="InterPro"/>
</dbReference>
<gene>
    <name evidence="3" type="ORF">FSB76_06705</name>
</gene>
<accession>A0A5B8VXJ4</accession>
<proteinExistence type="predicted"/>
<feature type="transmembrane region" description="Helical" evidence="1">
    <location>
        <begin position="26"/>
        <end position="47"/>
    </location>
</feature>
<evidence type="ECO:0000256" key="1">
    <source>
        <dbReference type="SAM" id="Phobius"/>
    </source>
</evidence>
<evidence type="ECO:0000313" key="4">
    <source>
        <dbReference type="Proteomes" id="UP000321362"/>
    </source>
</evidence>
<dbReference type="Proteomes" id="UP000321362">
    <property type="component" value="Chromosome"/>
</dbReference>
<evidence type="ECO:0000313" key="3">
    <source>
        <dbReference type="EMBL" id="QEC75652.1"/>
    </source>
</evidence>
<dbReference type="AlphaFoldDB" id="A0A5B8VXJ4"/>
<dbReference type="PANTHER" id="PTHR36927">
    <property type="entry name" value="BLR4337 PROTEIN"/>
    <property type="match status" value="1"/>
</dbReference>
<feature type="transmembrane region" description="Helical" evidence="1">
    <location>
        <begin position="358"/>
        <end position="377"/>
    </location>
</feature>
<organism evidence="3 4">
    <name type="scientific">Mucilaginibacter ginsenosidivorax</name>
    <dbReference type="NCBI Taxonomy" id="862126"/>
    <lineage>
        <taxon>Bacteria</taxon>
        <taxon>Pseudomonadati</taxon>
        <taxon>Bacteroidota</taxon>
        <taxon>Sphingobacteriia</taxon>
        <taxon>Sphingobacteriales</taxon>
        <taxon>Sphingobacteriaceae</taxon>
        <taxon>Mucilaginibacter</taxon>
    </lineage>
</organism>
<reference evidence="3 4" key="1">
    <citation type="journal article" date="2013" name="J. Microbiol.">
        <title>Mucilaginibacter ginsenosidivorax sp. nov., with ginsenoside converting activity isolated from sediment.</title>
        <authorList>
            <person name="Kim J.K."/>
            <person name="Choi T.E."/>
            <person name="Liu Q.M."/>
            <person name="Park H.Y."/>
            <person name="Yi T.H."/>
            <person name="Yoon M.H."/>
            <person name="Kim S.C."/>
            <person name="Im W.T."/>
        </authorList>
    </citation>
    <scope>NUCLEOTIDE SEQUENCE [LARGE SCALE GENOMIC DNA]</scope>
    <source>
        <strain evidence="3 4">KHI28</strain>
    </source>
</reference>
<feature type="transmembrane region" description="Helical" evidence="1">
    <location>
        <begin position="222"/>
        <end position="240"/>
    </location>
</feature>
<keyword evidence="3" id="KW-0012">Acyltransferase</keyword>
<feature type="transmembrane region" description="Helical" evidence="1">
    <location>
        <begin position="105"/>
        <end position="125"/>
    </location>
</feature>
<protein>
    <submittedName>
        <fullName evidence="3">Acyltransferase</fullName>
    </submittedName>
</protein>
<dbReference type="PANTHER" id="PTHR36927:SF4">
    <property type="entry name" value="BLR5718 PROTEIN"/>
    <property type="match status" value="1"/>
</dbReference>
<keyword evidence="4" id="KW-1185">Reference proteome</keyword>
<dbReference type="OrthoDB" id="5446016at2"/>
<feature type="transmembrane region" description="Helical" evidence="1">
    <location>
        <begin position="145"/>
        <end position="167"/>
    </location>
</feature>
<dbReference type="KEGG" id="mgk:FSB76_06705"/>
<feature type="domain" description="Acyltransferase 3" evidence="2">
    <location>
        <begin position="19"/>
        <end position="373"/>
    </location>
</feature>
<dbReference type="InterPro" id="IPR050623">
    <property type="entry name" value="Glucan_succinyl_AcylTrfase"/>
</dbReference>
<keyword evidence="1" id="KW-0472">Membrane</keyword>
<feature type="transmembrane region" description="Helical" evidence="1">
    <location>
        <begin position="328"/>
        <end position="346"/>
    </location>
</feature>
<keyword evidence="1" id="KW-0812">Transmembrane</keyword>
<feature type="transmembrane region" description="Helical" evidence="1">
    <location>
        <begin position="188"/>
        <end position="210"/>
    </location>
</feature>
<dbReference type="EMBL" id="CP042437">
    <property type="protein sequence ID" value="QEC75652.1"/>
    <property type="molecule type" value="Genomic_DNA"/>
</dbReference>
<feature type="transmembrane region" description="Helical" evidence="1">
    <location>
        <begin position="294"/>
        <end position="316"/>
    </location>
</feature>
<sequence length="386" mass="43076">MQTETGIPATANGNGPKIGYVDNLKVVLTVLVIMHHAFITYGAPGGWYFSEKTTLKAALIPMTLFVATNQAFFMGFFFFLSAYFTESSYNKKGALKFLGDRLKRLGIPLIFYSFILSPVLSYLVYRFAQGNNITYLQFLGGFHPWINFGVLWFVAALLLFSVLYVVVRFWFDKKPGVVNPMPPGGWKIILFTIALALASYFTRWLFPIGWILKPVGFQIGHFAQYVALFALGIIASRGRWLNNVNYQLGKKFAVMALIMIVVLFPVLYAVVTISKSPIETLNGHGNWQSLMYAVWEQFTGIFIIVALLGIACQTWNNQSAFFKKLSRLTFCVYIFHPLVLISLSVLLKPWAVDPAFKLLVVAPGAVVGSFLLAAVLVKVPGVKAVV</sequence>
<dbReference type="InterPro" id="IPR002656">
    <property type="entry name" value="Acyl_transf_3_dom"/>
</dbReference>
<name>A0A5B8VXJ4_9SPHI</name>
<keyword evidence="1" id="KW-1133">Transmembrane helix</keyword>
<dbReference type="RefSeq" id="WP_147052864.1">
    <property type="nucleotide sequence ID" value="NZ_CP042437.1"/>
</dbReference>
<evidence type="ECO:0000259" key="2">
    <source>
        <dbReference type="Pfam" id="PF01757"/>
    </source>
</evidence>
<feature type="transmembrane region" description="Helical" evidence="1">
    <location>
        <begin position="252"/>
        <end position="274"/>
    </location>
</feature>
<keyword evidence="3" id="KW-0808">Transferase</keyword>